<dbReference type="EMBL" id="VSRR010000173">
    <property type="protein sequence ID" value="MPC11617.1"/>
    <property type="molecule type" value="Genomic_DNA"/>
</dbReference>
<protein>
    <submittedName>
        <fullName evidence="1">Uncharacterized protein</fullName>
    </submittedName>
</protein>
<name>A0A5B7CPI4_PORTR</name>
<evidence type="ECO:0000313" key="2">
    <source>
        <dbReference type="Proteomes" id="UP000324222"/>
    </source>
</evidence>
<dbReference type="AlphaFoldDB" id="A0A5B7CPI4"/>
<organism evidence="1 2">
    <name type="scientific">Portunus trituberculatus</name>
    <name type="common">Swimming crab</name>
    <name type="synonym">Neptunus trituberculatus</name>
    <dbReference type="NCBI Taxonomy" id="210409"/>
    <lineage>
        <taxon>Eukaryota</taxon>
        <taxon>Metazoa</taxon>
        <taxon>Ecdysozoa</taxon>
        <taxon>Arthropoda</taxon>
        <taxon>Crustacea</taxon>
        <taxon>Multicrustacea</taxon>
        <taxon>Malacostraca</taxon>
        <taxon>Eumalacostraca</taxon>
        <taxon>Eucarida</taxon>
        <taxon>Decapoda</taxon>
        <taxon>Pleocyemata</taxon>
        <taxon>Brachyura</taxon>
        <taxon>Eubrachyura</taxon>
        <taxon>Portunoidea</taxon>
        <taxon>Portunidae</taxon>
        <taxon>Portuninae</taxon>
        <taxon>Portunus</taxon>
    </lineage>
</organism>
<keyword evidence="2" id="KW-1185">Reference proteome</keyword>
<comment type="caution">
    <text evidence="1">The sequence shown here is derived from an EMBL/GenBank/DDBJ whole genome shotgun (WGS) entry which is preliminary data.</text>
</comment>
<gene>
    <name evidence="1" type="ORF">E2C01_004287</name>
</gene>
<evidence type="ECO:0000313" key="1">
    <source>
        <dbReference type="EMBL" id="MPC11617.1"/>
    </source>
</evidence>
<accession>A0A5B7CPI4</accession>
<proteinExistence type="predicted"/>
<reference evidence="1 2" key="1">
    <citation type="submission" date="2019-05" db="EMBL/GenBank/DDBJ databases">
        <title>Another draft genome of Portunus trituberculatus and its Hox gene families provides insights of decapod evolution.</title>
        <authorList>
            <person name="Jeong J.-H."/>
            <person name="Song I."/>
            <person name="Kim S."/>
            <person name="Choi T."/>
            <person name="Kim D."/>
            <person name="Ryu S."/>
            <person name="Kim W."/>
        </authorList>
    </citation>
    <scope>NUCLEOTIDE SEQUENCE [LARGE SCALE GENOMIC DNA]</scope>
    <source>
        <tissue evidence="1">Muscle</tissue>
    </source>
</reference>
<sequence>MMGRMVWVGGWALQGLVVHHSCLVVPVVLQVCMVQVVVLDMHLVEDGALELPDLGDHPGNPPHSVPAVQASVEAAINS</sequence>
<dbReference type="Proteomes" id="UP000324222">
    <property type="component" value="Unassembled WGS sequence"/>
</dbReference>